<dbReference type="Proteomes" id="UP000003344">
    <property type="component" value="Unassembled WGS sequence"/>
</dbReference>
<sequence>MRNIVSDDLIVNNLIHIPNYWKTAVSGGKGGYNGRSLHLSCRIGFL</sequence>
<dbReference type="AlphaFoldDB" id="D2ZU65"/>
<name>D2ZU65_NEIM2</name>
<proteinExistence type="predicted"/>
<dbReference type="STRING" id="546266.NEIMUCOT_04153"/>
<dbReference type="EMBL" id="ACDX02000003">
    <property type="protein sequence ID" value="EFC89250.1"/>
    <property type="molecule type" value="Genomic_DNA"/>
</dbReference>
<organism evidence="1 2">
    <name type="scientific">Neisseria mucosa (strain ATCC 25996 / DSM 4631 / NCTC 10774 / M26)</name>
    <dbReference type="NCBI Taxonomy" id="546266"/>
    <lineage>
        <taxon>Bacteria</taxon>
        <taxon>Pseudomonadati</taxon>
        <taxon>Pseudomonadota</taxon>
        <taxon>Betaproteobacteria</taxon>
        <taxon>Neisseriales</taxon>
        <taxon>Neisseriaceae</taxon>
        <taxon>Neisseria</taxon>
    </lineage>
</organism>
<protein>
    <submittedName>
        <fullName evidence="1">Uncharacterized protein</fullName>
    </submittedName>
</protein>
<reference evidence="1 2" key="1">
    <citation type="submission" date="2009-10" db="EMBL/GenBank/DDBJ databases">
        <authorList>
            <person name="Weinstock G."/>
            <person name="Sodergren E."/>
            <person name="Clifton S."/>
            <person name="Fulton L."/>
            <person name="Fulton B."/>
            <person name="Courtney L."/>
            <person name="Fronick C."/>
            <person name="Harrison M."/>
            <person name="Strong C."/>
            <person name="Farmer C."/>
            <person name="Delahaunty K."/>
            <person name="Markovic C."/>
            <person name="Hall O."/>
            <person name="Minx P."/>
            <person name="Tomlinson C."/>
            <person name="Mitreva M."/>
            <person name="Nelson J."/>
            <person name="Hou S."/>
            <person name="Wollam A."/>
            <person name="Pepin K.H."/>
            <person name="Johnson M."/>
            <person name="Bhonagiri V."/>
            <person name="Nash W.E."/>
            <person name="Warren W."/>
            <person name="Chinwalla A."/>
            <person name="Mardis E.R."/>
            <person name="Wilson R.K."/>
        </authorList>
    </citation>
    <scope>NUCLEOTIDE SEQUENCE [LARGE SCALE GENOMIC DNA]</scope>
    <source>
        <strain evidence="2">ATCC 25996 / DSM 4631 / NCTC 10774 / M26</strain>
    </source>
</reference>
<gene>
    <name evidence="1" type="ORF">NEIMUCOT_04153</name>
</gene>
<accession>D2ZU65</accession>
<comment type="caution">
    <text evidence="1">The sequence shown here is derived from an EMBL/GenBank/DDBJ whole genome shotgun (WGS) entry which is preliminary data.</text>
</comment>
<evidence type="ECO:0000313" key="1">
    <source>
        <dbReference type="EMBL" id="EFC89250.1"/>
    </source>
</evidence>
<evidence type="ECO:0000313" key="2">
    <source>
        <dbReference type="Proteomes" id="UP000003344"/>
    </source>
</evidence>